<dbReference type="Proteomes" id="UP001232445">
    <property type="component" value="Unassembled WGS sequence"/>
</dbReference>
<evidence type="ECO:0000256" key="5">
    <source>
        <dbReference type="ARBA" id="ARBA00022840"/>
    </source>
</evidence>
<evidence type="ECO:0000256" key="4">
    <source>
        <dbReference type="ARBA" id="ARBA00022777"/>
    </source>
</evidence>
<dbReference type="NCBIfam" id="NF003144">
    <property type="entry name" value="PRK04069.1"/>
    <property type="match status" value="1"/>
</dbReference>
<evidence type="ECO:0000256" key="1">
    <source>
        <dbReference type="ARBA" id="ARBA00022527"/>
    </source>
</evidence>
<accession>A0ABU0CXN1</accession>
<feature type="domain" description="Histidine kinase/HSP90-like ATPase" evidence="7">
    <location>
        <begin position="11"/>
        <end position="139"/>
    </location>
</feature>
<evidence type="ECO:0000259" key="7">
    <source>
        <dbReference type="Pfam" id="PF13581"/>
    </source>
</evidence>
<dbReference type="NCBIfam" id="TIGR01924">
    <property type="entry name" value="rsbW_low_gc"/>
    <property type="match status" value="1"/>
</dbReference>
<keyword evidence="2 6" id="KW-0808">Transferase</keyword>
<dbReference type="EMBL" id="JAUSUQ010000014">
    <property type="protein sequence ID" value="MDQ0340457.1"/>
    <property type="molecule type" value="Genomic_DNA"/>
</dbReference>
<sequence length="155" mass="17317">MQANDVVELNIPAKPEYVGVVRLLISGLASRLGFSFDEIEDMKVAVAEACTNAVTHAYQEQEGTIQVKCLSYPNRLEIMVIDHGQSFDINRIKRHSGPINQETDIQKLYEGGLGLYLIETLMDRVEIQSKDGIMIQMTKFKEVASNDRPIQASSS</sequence>
<dbReference type="Gene3D" id="3.30.565.10">
    <property type="entry name" value="Histidine kinase-like ATPase, C-terminal domain"/>
    <property type="match status" value="1"/>
</dbReference>
<dbReference type="InterPro" id="IPR003594">
    <property type="entry name" value="HATPase_dom"/>
</dbReference>
<dbReference type="HAMAP" id="MF_00638">
    <property type="entry name" value="Anti_sigma_B"/>
    <property type="match status" value="1"/>
</dbReference>
<organism evidence="8 9">
    <name type="scientific">Caldalkalibacillus uzonensis</name>
    <dbReference type="NCBI Taxonomy" id="353224"/>
    <lineage>
        <taxon>Bacteria</taxon>
        <taxon>Bacillati</taxon>
        <taxon>Bacillota</taxon>
        <taxon>Bacilli</taxon>
        <taxon>Bacillales</taxon>
        <taxon>Bacillaceae</taxon>
        <taxon>Caldalkalibacillus</taxon>
    </lineage>
</organism>
<comment type="function">
    <text evidence="6">Negative regulator of sigma-B activity. Phosphorylates and inactivates its specific antagonist protein, RsbV. Upon phosphorylation of RsbV, RsbW is released and binds to sigma-B, thereby blocking its ability to form an RNA polymerase holoenzyme (E-sigma-B).</text>
</comment>
<dbReference type="PANTHER" id="PTHR35526:SF9">
    <property type="entry name" value="SERINE-PROTEIN KINASE RSBW"/>
    <property type="match status" value="1"/>
</dbReference>
<evidence type="ECO:0000256" key="3">
    <source>
        <dbReference type="ARBA" id="ARBA00022741"/>
    </source>
</evidence>
<evidence type="ECO:0000256" key="6">
    <source>
        <dbReference type="HAMAP-Rule" id="MF_00638"/>
    </source>
</evidence>
<gene>
    <name evidence="6" type="primary">rsbW</name>
    <name evidence="8" type="ORF">J2S00_003272</name>
</gene>
<comment type="catalytic activity">
    <reaction evidence="6">
        <text>L-threonyl-[protein] + ATP = O-phospho-L-threonyl-[protein] + ADP + H(+)</text>
        <dbReference type="Rhea" id="RHEA:46608"/>
        <dbReference type="Rhea" id="RHEA-COMP:11060"/>
        <dbReference type="Rhea" id="RHEA-COMP:11605"/>
        <dbReference type="ChEBI" id="CHEBI:15378"/>
        <dbReference type="ChEBI" id="CHEBI:30013"/>
        <dbReference type="ChEBI" id="CHEBI:30616"/>
        <dbReference type="ChEBI" id="CHEBI:61977"/>
        <dbReference type="ChEBI" id="CHEBI:456216"/>
        <dbReference type="EC" id="2.7.11.1"/>
    </reaction>
</comment>
<comment type="caution">
    <text evidence="8">The sequence shown here is derived from an EMBL/GenBank/DDBJ whole genome shotgun (WGS) entry which is preliminary data.</text>
</comment>
<dbReference type="RefSeq" id="WP_307342118.1">
    <property type="nucleotide sequence ID" value="NZ_JAUSUQ010000014.1"/>
</dbReference>
<dbReference type="GO" id="GO:0004674">
    <property type="term" value="F:protein serine/threonine kinase activity"/>
    <property type="evidence" value="ECO:0007669"/>
    <property type="project" value="UniProtKB-EC"/>
</dbReference>
<keyword evidence="5 6" id="KW-0067">ATP-binding</keyword>
<dbReference type="InterPro" id="IPR050267">
    <property type="entry name" value="Anti-sigma-factor_SerPK"/>
</dbReference>
<comment type="similarity">
    <text evidence="6">Belongs to the anti-sigma-factor family.</text>
</comment>
<keyword evidence="3 6" id="KW-0547">Nucleotide-binding</keyword>
<dbReference type="InterPro" id="IPR036890">
    <property type="entry name" value="HATPase_C_sf"/>
</dbReference>
<protein>
    <recommendedName>
        <fullName evidence="6">Serine-protein kinase RsbW</fullName>
        <ecNumber evidence="6">2.7.11.1</ecNumber>
    </recommendedName>
    <alternativeName>
        <fullName evidence="6">Anti-sigma-B factor</fullName>
    </alternativeName>
    <alternativeName>
        <fullName evidence="6">Sigma-B negative effector RsbW</fullName>
    </alternativeName>
</protein>
<keyword evidence="4 6" id="KW-0418">Kinase</keyword>
<evidence type="ECO:0000313" key="8">
    <source>
        <dbReference type="EMBL" id="MDQ0340457.1"/>
    </source>
</evidence>
<keyword evidence="1 6" id="KW-0723">Serine/threonine-protein kinase</keyword>
<dbReference type="SUPFAM" id="SSF55874">
    <property type="entry name" value="ATPase domain of HSP90 chaperone/DNA topoisomerase II/histidine kinase"/>
    <property type="match status" value="1"/>
</dbReference>
<dbReference type="InterPro" id="IPR010193">
    <property type="entry name" value="RsbW"/>
</dbReference>
<dbReference type="PANTHER" id="PTHR35526">
    <property type="entry name" value="ANTI-SIGMA-F FACTOR RSBW-RELATED"/>
    <property type="match status" value="1"/>
</dbReference>
<comment type="catalytic activity">
    <reaction evidence="6">
        <text>L-seryl-[protein] + ATP = O-phospho-L-seryl-[protein] + ADP + H(+)</text>
        <dbReference type="Rhea" id="RHEA:17989"/>
        <dbReference type="Rhea" id="RHEA-COMP:9863"/>
        <dbReference type="Rhea" id="RHEA-COMP:11604"/>
        <dbReference type="ChEBI" id="CHEBI:15378"/>
        <dbReference type="ChEBI" id="CHEBI:29999"/>
        <dbReference type="ChEBI" id="CHEBI:30616"/>
        <dbReference type="ChEBI" id="CHEBI:83421"/>
        <dbReference type="ChEBI" id="CHEBI:456216"/>
        <dbReference type="EC" id="2.7.11.1"/>
    </reaction>
</comment>
<dbReference type="Pfam" id="PF13581">
    <property type="entry name" value="HATPase_c_2"/>
    <property type="match status" value="1"/>
</dbReference>
<dbReference type="EC" id="2.7.11.1" evidence="6"/>
<evidence type="ECO:0000313" key="9">
    <source>
        <dbReference type="Proteomes" id="UP001232445"/>
    </source>
</evidence>
<dbReference type="CDD" id="cd16936">
    <property type="entry name" value="HATPase_RsbW-like"/>
    <property type="match status" value="1"/>
</dbReference>
<proteinExistence type="inferred from homology"/>
<name>A0ABU0CXN1_9BACI</name>
<evidence type="ECO:0000256" key="2">
    <source>
        <dbReference type="ARBA" id="ARBA00022679"/>
    </source>
</evidence>
<keyword evidence="9" id="KW-1185">Reference proteome</keyword>
<reference evidence="8 9" key="1">
    <citation type="submission" date="2023-07" db="EMBL/GenBank/DDBJ databases">
        <title>Genomic Encyclopedia of Type Strains, Phase IV (KMG-IV): sequencing the most valuable type-strain genomes for metagenomic binning, comparative biology and taxonomic classification.</title>
        <authorList>
            <person name="Goeker M."/>
        </authorList>
    </citation>
    <scope>NUCLEOTIDE SEQUENCE [LARGE SCALE GENOMIC DNA]</scope>
    <source>
        <strain evidence="8 9">DSM 17740</strain>
    </source>
</reference>